<feature type="compositionally biased region" description="Polar residues" evidence="1">
    <location>
        <begin position="1"/>
        <end position="14"/>
    </location>
</feature>
<protein>
    <submittedName>
        <fullName evidence="2">Uncharacterized protein</fullName>
    </submittedName>
</protein>
<organism evidence="3">
    <name type="scientific">Serpula lacrymans var. lacrymans (strain S7.3)</name>
    <name type="common">Dry rot fungus</name>
    <dbReference type="NCBI Taxonomy" id="936435"/>
    <lineage>
        <taxon>Eukaryota</taxon>
        <taxon>Fungi</taxon>
        <taxon>Dikarya</taxon>
        <taxon>Basidiomycota</taxon>
        <taxon>Agaricomycotina</taxon>
        <taxon>Agaricomycetes</taxon>
        <taxon>Agaricomycetidae</taxon>
        <taxon>Boletales</taxon>
        <taxon>Coniophorineae</taxon>
        <taxon>Serpulaceae</taxon>
        <taxon>Serpula</taxon>
    </lineage>
</organism>
<feature type="compositionally biased region" description="Polar residues" evidence="1">
    <location>
        <begin position="52"/>
        <end position="67"/>
    </location>
</feature>
<dbReference type="HOGENOM" id="CLU_2243070_0_0_1"/>
<gene>
    <name evidence="2" type="ORF">SERLA73DRAFT_146875</name>
</gene>
<name>F8QGF0_SERL3</name>
<dbReference type="EMBL" id="GL945501">
    <property type="protein sequence ID" value="EGN92628.1"/>
    <property type="molecule type" value="Genomic_DNA"/>
</dbReference>
<feature type="region of interest" description="Disordered" evidence="1">
    <location>
        <begin position="1"/>
        <end position="105"/>
    </location>
</feature>
<accession>F8QGF0</accession>
<feature type="non-terminal residue" evidence="2">
    <location>
        <position position="105"/>
    </location>
</feature>
<evidence type="ECO:0000256" key="1">
    <source>
        <dbReference type="SAM" id="MobiDB-lite"/>
    </source>
</evidence>
<evidence type="ECO:0000313" key="3">
    <source>
        <dbReference type="Proteomes" id="UP000008063"/>
    </source>
</evidence>
<dbReference type="AlphaFoldDB" id="F8QGF0"/>
<sequence>MSSPKEQTQVNGTTMRELYSGEGEKRIEQGGQISHTALAPSVVHPTEETQTEPDSGIQSGPLIQSVQSERHVYSPSFSAEETLTIDGASQGAIRRGRPISTKERE</sequence>
<proteinExistence type="predicted"/>
<evidence type="ECO:0000313" key="2">
    <source>
        <dbReference type="EMBL" id="EGN92628.1"/>
    </source>
</evidence>
<keyword evidence="3" id="KW-1185">Reference proteome</keyword>
<reference evidence="3" key="1">
    <citation type="journal article" date="2011" name="Science">
        <title>The plant cell wall-decomposing machinery underlies the functional diversity of forest fungi.</title>
        <authorList>
            <person name="Eastwood D.C."/>
            <person name="Floudas D."/>
            <person name="Binder M."/>
            <person name="Majcherczyk A."/>
            <person name="Schneider P."/>
            <person name="Aerts A."/>
            <person name="Asiegbu F.O."/>
            <person name="Baker S.E."/>
            <person name="Barry K."/>
            <person name="Bendiksby M."/>
            <person name="Blumentritt M."/>
            <person name="Coutinho P.M."/>
            <person name="Cullen D."/>
            <person name="de Vries R.P."/>
            <person name="Gathman A."/>
            <person name="Goodell B."/>
            <person name="Henrissat B."/>
            <person name="Ihrmark K."/>
            <person name="Kauserud H."/>
            <person name="Kohler A."/>
            <person name="LaButti K."/>
            <person name="Lapidus A."/>
            <person name="Lavin J.L."/>
            <person name="Lee Y.-H."/>
            <person name="Lindquist E."/>
            <person name="Lilly W."/>
            <person name="Lucas S."/>
            <person name="Morin E."/>
            <person name="Murat C."/>
            <person name="Oguiza J.A."/>
            <person name="Park J."/>
            <person name="Pisabarro A.G."/>
            <person name="Riley R."/>
            <person name="Rosling A."/>
            <person name="Salamov A."/>
            <person name="Schmidt O."/>
            <person name="Schmutz J."/>
            <person name="Skrede I."/>
            <person name="Stenlid J."/>
            <person name="Wiebenga A."/>
            <person name="Xie X."/>
            <person name="Kuees U."/>
            <person name="Hibbett D.S."/>
            <person name="Hoffmeister D."/>
            <person name="Hoegberg N."/>
            <person name="Martin F."/>
            <person name="Grigoriev I.V."/>
            <person name="Watkinson S.C."/>
        </authorList>
    </citation>
    <scope>NUCLEOTIDE SEQUENCE [LARGE SCALE GENOMIC DNA]</scope>
    <source>
        <strain evidence="3">strain S7.3</strain>
    </source>
</reference>
<dbReference type="Proteomes" id="UP000008063">
    <property type="component" value="Unassembled WGS sequence"/>
</dbReference>
<dbReference type="InParanoid" id="F8QGF0"/>